<keyword evidence="10 11" id="KW-0378">Hydrolase</keyword>
<dbReference type="SUPFAM" id="SSF46785">
    <property type="entry name" value="Winged helix' DNA-binding domain"/>
    <property type="match status" value="1"/>
</dbReference>
<comment type="function">
    <text evidence="11 12">Cotranslationally removes the N-terminal methionine from nascent proteins. The N-terminal methionine is often cleaved when the second residue in the primary sequence is small and uncharged (Met-Ala-, Cys, Gly, Pro, Ser, Thr, or Val).</text>
</comment>
<comment type="cofactor">
    <cofactor evidence="3">
        <name>Zn(2+)</name>
        <dbReference type="ChEBI" id="CHEBI:29105"/>
    </cofactor>
</comment>
<feature type="binding site" evidence="11">
    <location>
        <position position="371"/>
    </location>
    <ligand>
        <name>a divalent metal cation</name>
        <dbReference type="ChEBI" id="CHEBI:60240"/>
        <label>2</label>
        <note>catalytic</note>
    </ligand>
</feature>
<dbReference type="CDD" id="cd01088">
    <property type="entry name" value="MetAP2"/>
    <property type="match status" value="1"/>
</dbReference>
<evidence type="ECO:0000256" key="5">
    <source>
        <dbReference type="ARBA" id="ARBA00004496"/>
    </source>
</evidence>
<dbReference type="NCBIfam" id="TIGR00501">
    <property type="entry name" value="met_pdase_II"/>
    <property type="match status" value="1"/>
</dbReference>
<evidence type="ECO:0000256" key="2">
    <source>
        <dbReference type="ARBA" id="ARBA00001936"/>
    </source>
</evidence>
<feature type="domain" description="Peptidase M24" evidence="14">
    <location>
        <begin position="175"/>
        <end position="372"/>
    </location>
</feature>
<feature type="compositionally biased region" description="Basic residues" evidence="13">
    <location>
        <begin position="82"/>
        <end position="94"/>
    </location>
</feature>
<dbReference type="PROSITE" id="PS01202">
    <property type="entry name" value="MAP_2"/>
    <property type="match status" value="1"/>
</dbReference>
<reference evidence="15 16" key="1">
    <citation type="journal article" date="2016" name="DNA Res.">
        <title>The draft genome of MD-2 pineapple using hybrid error correction of long reads.</title>
        <authorList>
            <person name="Redwan R.M."/>
            <person name="Saidin A."/>
            <person name="Kumar S.V."/>
        </authorList>
    </citation>
    <scope>NUCLEOTIDE SEQUENCE [LARGE SCALE GENOMIC DNA]</scope>
    <source>
        <strain evidence="16">cv. MD2</strain>
        <tissue evidence="15">Leaf</tissue>
    </source>
</reference>
<feature type="binding site" evidence="11">
    <location>
        <position position="258"/>
    </location>
    <ligand>
        <name>a divalent metal cation</name>
        <dbReference type="ChEBI" id="CHEBI:60240"/>
        <label>1</label>
    </ligand>
</feature>
<feature type="binding site" evidence="11">
    <location>
        <position position="269"/>
    </location>
    <ligand>
        <name>a divalent metal cation</name>
        <dbReference type="ChEBI" id="CHEBI:60240"/>
        <label>1</label>
    </ligand>
</feature>
<dbReference type="InterPro" id="IPR036390">
    <property type="entry name" value="WH_DNA-bd_sf"/>
</dbReference>
<organism evidence="15 16">
    <name type="scientific">Ananas comosus</name>
    <name type="common">Pineapple</name>
    <name type="synonym">Ananas ananas</name>
    <dbReference type="NCBI Taxonomy" id="4615"/>
    <lineage>
        <taxon>Eukaryota</taxon>
        <taxon>Viridiplantae</taxon>
        <taxon>Streptophyta</taxon>
        <taxon>Embryophyta</taxon>
        <taxon>Tracheophyta</taxon>
        <taxon>Spermatophyta</taxon>
        <taxon>Magnoliopsida</taxon>
        <taxon>Liliopsida</taxon>
        <taxon>Poales</taxon>
        <taxon>Bromeliaceae</taxon>
        <taxon>Bromelioideae</taxon>
        <taxon>Ananas</taxon>
    </lineage>
</organism>
<keyword evidence="9 11" id="KW-0479">Metal-binding</keyword>
<comment type="cofactor">
    <cofactor evidence="11">
        <name>Co(2+)</name>
        <dbReference type="ChEBI" id="CHEBI:48828"/>
    </cofactor>
    <cofactor evidence="11">
        <name>Zn(2+)</name>
        <dbReference type="ChEBI" id="CHEBI:29105"/>
    </cofactor>
    <cofactor evidence="11">
        <name>Mn(2+)</name>
        <dbReference type="ChEBI" id="CHEBI:29035"/>
    </cofactor>
    <cofactor evidence="11">
        <name>Fe(2+)</name>
        <dbReference type="ChEBI" id="CHEBI:29033"/>
    </cofactor>
    <text evidence="11">Binds 2 divalent metal cations per subunit. Has a high-affinity and a low affinity metal-binding site. The true nature of the physiological cofactor is under debate. The enzyme is active with cobalt, zinc, manganese or divalent iron ions. Most likely, methionine aminopeptidases function as mononuclear Fe(2+)-metalloproteases under physiological conditions, and the catalytically relevant metal-binding site has been assigned to the histidine-containing high-affinity site.</text>
</comment>
<dbReference type="EC" id="3.4.11.18" evidence="11"/>
<feature type="compositionally biased region" description="Basic and acidic residues" evidence="13">
    <location>
        <begin position="34"/>
        <end position="45"/>
    </location>
</feature>
<feature type="binding site" evidence="11">
    <location>
        <position position="269"/>
    </location>
    <ligand>
        <name>a divalent metal cation</name>
        <dbReference type="ChEBI" id="CHEBI:60240"/>
        <label>2</label>
        <note>catalytic</note>
    </ligand>
</feature>
<dbReference type="AlphaFoldDB" id="A0A199W9J7"/>
<dbReference type="InterPro" id="IPR050247">
    <property type="entry name" value="Met_Aminopeptidase_Type2"/>
</dbReference>
<comment type="similarity">
    <text evidence="11">Belongs to the peptidase M24A family. Methionine aminopeptidase eukaryotic type 2 subfamily.</text>
</comment>
<evidence type="ECO:0000313" key="15">
    <source>
        <dbReference type="EMBL" id="OAY85908.1"/>
    </source>
</evidence>
<keyword evidence="8 11" id="KW-0645">Protease</keyword>
<comment type="catalytic activity">
    <reaction evidence="1 11 12">
        <text>Release of N-terminal amino acids, preferentially methionine, from peptides and arylamides.</text>
        <dbReference type="EC" id="3.4.11.18"/>
    </reaction>
</comment>
<dbReference type="InterPro" id="IPR018349">
    <property type="entry name" value="Pept_M24A_MAP2_BS"/>
</dbReference>
<feature type="binding site" evidence="11">
    <location>
        <position position="346"/>
    </location>
    <ligand>
        <name>substrate</name>
    </ligand>
</feature>
<evidence type="ECO:0000256" key="12">
    <source>
        <dbReference type="RuleBase" id="RU003653"/>
    </source>
</evidence>
<dbReference type="Gene3D" id="1.10.10.10">
    <property type="entry name" value="Winged helix-like DNA-binding domain superfamily/Winged helix DNA-binding domain"/>
    <property type="match status" value="1"/>
</dbReference>
<gene>
    <name evidence="15" type="ORF">ACMD2_19500</name>
</gene>
<evidence type="ECO:0000256" key="9">
    <source>
        <dbReference type="ARBA" id="ARBA00022723"/>
    </source>
</evidence>
<dbReference type="GO" id="GO:0070006">
    <property type="term" value="F:metalloaminopeptidase activity"/>
    <property type="evidence" value="ECO:0007669"/>
    <property type="project" value="UniProtKB-UniRule"/>
</dbReference>
<dbReference type="STRING" id="4615.A0A199W9J7"/>
<feature type="binding site" evidence="11">
    <location>
        <position position="466"/>
    </location>
    <ligand>
        <name>a divalent metal cation</name>
        <dbReference type="ChEBI" id="CHEBI:60240"/>
        <label>1</label>
    </ligand>
</feature>
<dbReference type="HAMAP" id="MF_03175">
    <property type="entry name" value="MetAP_2_euk"/>
    <property type="match status" value="1"/>
</dbReference>
<evidence type="ECO:0000259" key="14">
    <source>
        <dbReference type="Pfam" id="PF00557"/>
    </source>
</evidence>
<feature type="binding site" evidence="11">
    <location>
        <position position="466"/>
    </location>
    <ligand>
        <name>a divalent metal cation</name>
        <dbReference type="ChEBI" id="CHEBI:60240"/>
        <label>2</label>
        <note>catalytic</note>
    </ligand>
</feature>
<dbReference type="SUPFAM" id="SSF55920">
    <property type="entry name" value="Creatinase/aminopeptidase"/>
    <property type="match status" value="1"/>
</dbReference>
<keyword evidence="6 11" id="KW-0031">Aminopeptidase</keyword>
<dbReference type="InterPro" id="IPR002468">
    <property type="entry name" value="Pept_M24A_MAP2"/>
</dbReference>
<dbReference type="GO" id="GO:0005737">
    <property type="term" value="C:cytoplasm"/>
    <property type="evidence" value="ECO:0007669"/>
    <property type="project" value="UniProtKB-SubCell"/>
</dbReference>
<dbReference type="InterPro" id="IPR036005">
    <property type="entry name" value="Creatinase/aminopeptidase-like"/>
</dbReference>
<feature type="region of interest" description="Disordered" evidence="13">
    <location>
        <begin position="1"/>
        <end position="115"/>
    </location>
</feature>
<dbReference type="Proteomes" id="UP000092600">
    <property type="component" value="Unassembled WGS sequence"/>
</dbReference>
<evidence type="ECO:0000256" key="6">
    <source>
        <dbReference type="ARBA" id="ARBA00022438"/>
    </source>
</evidence>
<proteinExistence type="inferred from homology"/>
<dbReference type="Gene3D" id="3.90.230.10">
    <property type="entry name" value="Creatinase/methionine aminopeptidase superfamily"/>
    <property type="match status" value="1"/>
</dbReference>
<evidence type="ECO:0000256" key="13">
    <source>
        <dbReference type="SAM" id="MobiDB-lite"/>
    </source>
</evidence>
<comment type="cofactor">
    <cofactor evidence="2">
        <name>Mn(2+)</name>
        <dbReference type="ChEBI" id="CHEBI:29035"/>
    </cofactor>
</comment>
<evidence type="ECO:0000256" key="11">
    <source>
        <dbReference type="HAMAP-Rule" id="MF_03175"/>
    </source>
</evidence>
<dbReference type="Pfam" id="PF00557">
    <property type="entry name" value="Peptidase_M24"/>
    <property type="match status" value="1"/>
</dbReference>
<dbReference type="InterPro" id="IPR036388">
    <property type="entry name" value="WH-like_DNA-bd_sf"/>
</dbReference>
<evidence type="ECO:0000256" key="7">
    <source>
        <dbReference type="ARBA" id="ARBA00022490"/>
    </source>
</evidence>
<name>A0A199W9J7_ANACO</name>
<dbReference type="EMBL" id="LSRQ01000028">
    <property type="protein sequence ID" value="OAY85908.1"/>
    <property type="molecule type" value="Genomic_DNA"/>
</dbReference>
<feature type="binding site" evidence="11">
    <location>
        <position position="338"/>
    </location>
    <ligand>
        <name>a divalent metal cation</name>
        <dbReference type="ChEBI" id="CHEBI:60240"/>
        <label>2</label>
        <note>catalytic</note>
    </ligand>
</feature>
<dbReference type="PANTHER" id="PTHR45777:SF2">
    <property type="entry name" value="METHIONINE AMINOPEPTIDASE 2"/>
    <property type="match status" value="1"/>
</dbReference>
<evidence type="ECO:0000256" key="10">
    <source>
        <dbReference type="ARBA" id="ARBA00022801"/>
    </source>
</evidence>
<dbReference type="InterPro" id="IPR000994">
    <property type="entry name" value="Pept_M24"/>
</dbReference>
<dbReference type="PRINTS" id="PR00599">
    <property type="entry name" value="MAPEPTIDASE"/>
</dbReference>
<evidence type="ECO:0000256" key="4">
    <source>
        <dbReference type="ARBA" id="ARBA00001954"/>
    </source>
</evidence>
<comment type="caution">
    <text evidence="15">The sequence shown here is derived from an EMBL/GenBank/DDBJ whole genome shotgun (WGS) entry which is preliminary data.</text>
</comment>
<protein>
    <recommendedName>
        <fullName evidence="11">Methionine aminopeptidase 2</fullName>
        <shortName evidence="11">MAP 2</shortName>
        <shortName evidence="11">MetAP 2</shortName>
        <ecNumber evidence="11">3.4.11.18</ecNumber>
    </recommendedName>
    <alternativeName>
        <fullName evidence="11">Peptidase M</fullName>
    </alternativeName>
</protein>
<dbReference type="PANTHER" id="PTHR45777">
    <property type="entry name" value="METHIONINE AMINOPEPTIDASE 2"/>
    <property type="match status" value="1"/>
</dbReference>
<dbReference type="GO" id="GO:0006508">
    <property type="term" value="P:proteolysis"/>
    <property type="evidence" value="ECO:0007669"/>
    <property type="project" value="UniProtKB-KW"/>
</dbReference>
<dbReference type="GO" id="GO:0004239">
    <property type="term" value="F:initiator methionyl aminopeptidase activity"/>
    <property type="evidence" value="ECO:0007669"/>
    <property type="project" value="UniProtKB-UniRule"/>
</dbReference>
<dbReference type="FunFam" id="1.10.10.10:FF:000106">
    <property type="entry name" value="Methionine aminopeptidase 2"/>
    <property type="match status" value="1"/>
</dbReference>
<dbReference type="InterPro" id="IPR001714">
    <property type="entry name" value="Pept_M24_MAP"/>
</dbReference>
<evidence type="ECO:0000256" key="3">
    <source>
        <dbReference type="ARBA" id="ARBA00001947"/>
    </source>
</evidence>
<comment type="cofactor">
    <cofactor evidence="4">
        <name>Fe(2+)</name>
        <dbReference type="ChEBI" id="CHEBI:29033"/>
    </cofactor>
</comment>
<accession>A0A199W9J7</accession>
<keyword evidence="7 11" id="KW-0963">Cytoplasm</keyword>
<feature type="binding site" evidence="11">
    <location>
        <position position="238"/>
    </location>
    <ligand>
        <name>substrate</name>
    </ligand>
</feature>
<comment type="subcellular location">
    <subcellularLocation>
        <location evidence="5 11">Cytoplasm</location>
    </subcellularLocation>
</comment>
<evidence type="ECO:0000256" key="8">
    <source>
        <dbReference type="ARBA" id="ARBA00022670"/>
    </source>
</evidence>
<evidence type="ECO:0000313" key="16">
    <source>
        <dbReference type="Proteomes" id="UP000092600"/>
    </source>
</evidence>
<dbReference type="GO" id="GO:0046872">
    <property type="term" value="F:metal ion binding"/>
    <property type="evidence" value="ECO:0007669"/>
    <property type="project" value="UniProtKB-UniRule"/>
</dbReference>
<sequence>MGGSKAEVVEGVEGLHIGPKQTTDEILNNMAEVRSAEPEENKGSKLVESNGKACASESSVPDDEDDQQGDGPAQDGTSETSKKKKKKSRSKKKKEPLQQTDPPSTPVDELFPSGEFPEGEIQQYKDEQPLLNCKWVMFDLLERIITLDYFHSNLWRTTSEEKRELERLEKPMYNAVRRAAEVHRQVRKYIRSILKPGILMIDLCETLENMVRKLIKENGLQAGIAFPTGCSLNWVAAHWTPNSGDKTVLQYDDVMKLDFGTHIDGHIVDCAFTVAFNPMFNPLLEASREATNTGVKEAGIDARLCDVGAAIQEVMESYEVEINGKVFQVKSVRNLNGHSIGPYQIHAGKSVPIVKGGEQTKMEEGEFYAIETFGSTGKGLVREDLECSHYMKNFDVGHIPLRLPRAKQLLTTINKHFSTLAFCRRYLDRIGETKYLMALKNLCDAGIVQPYPPLCDVKGSYVSQFEHTILLRPTCKEVISRGDDY</sequence>
<evidence type="ECO:0000256" key="1">
    <source>
        <dbReference type="ARBA" id="ARBA00000294"/>
    </source>
</evidence>